<keyword evidence="6 8" id="KW-1133">Transmembrane helix</keyword>
<keyword evidence="5 8" id="KW-0812">Transmembrane</keyword>
<comment type="subcellular location">
    <subcellularLocation>
        <location evidence="1 8">Cell membrane</location>
        <topology evidence="1 8">Multi-pass membrane protein</topology>
    </subcellularLocation>
</comment>
<evidence type="ECO:0000256" key="9">
    <source>
        <dbReference type="SAM" id="SignalP"/>
    </source>
</evidence>
<evidence type="ECO:0000313" key="11">
    <source>
        <dbReference type="Proteomes" id="UP001595826"/>
    </source>
</evidence>
<keyword evidence="11" id="KW-1185">Reference proteome</keyword>
<evidence type="ECO:0000313" key="10">
    <source>
        <dbReference type="EMBL" id="MFC4269856.1"/>
    </source>
</evidence>
<sequence>MKKKLLSLLFLAIPFLTFAQEKGLDEKINDAFMPFATWWEGLVLTTVPIGEYNVPFVVILLVLGATFFTLFFKVPSITKFPLAINTVRGKYVDIEKHGVDKLYNNDEALAEEDILDTIRDESAAGEVSHFQALATAVSGTVGLGNIAGVAVAIALGGPGATFWMIVCGLIGMSTKFVECTLGVKYRDVGEDGTIYGGPMYYLSKGLKERNMTVLGKVLAGLFAVLCVGASFGGGNAFQSNQATVQLSSLLGLQGGSTGFIIGIILAILVGIVIIGGIKRIAKITEKIVPFMAGIYIVASLIIIFANFSYIDDAFGLIFEGAFSPMAGLGGLMGVLIVGFQRAAFSNEAGAGSAAIAHSAVRTKYPASEGVVALLEPFIDTVVICTMTALVIIFFNIDGSNLQSVFNYGAVEGSNVLITATGEQLGGVDLTSMAFDSVIPGFSYVLTIAIVLFAFSTMISWSYYGLQSWKYLFGKGKTADLVYKILFLLFVVVGAAATLDAVIKFSDAMILALVFPNMIGLLLLFPRVREEMKRYISAITKKKEAIEDGALDITEHM</sequence>
<evidence type="ECO:0000256" key="6">
    <source>
        <dbReference type="ARBA" id="ARBA00022989"/>
    </source>
</evidence>
<dbReference type="InterPro" id="IPR001463">
    <property type="entry name" value="Na/Ala_symport"/>
</dbReference>
<keyword evidence="8" id="KW-0769">Symport</keyword>
<dbReference type="NCBIfam" id="TIGR00835">
    <property type="entry name" value="agcS"/>
    <property type="match status" value="1"/>
</dbReference>
<feature type="transmembrane region" description="Helical" evidence="8">
    <location>
        <begin position="287"/>
        <end position="310"/>
    </location>
</feature>
<dbReference type="Pfam" id="PF01235">
    <property type="entry name" value="Na_Ala_symp"/>
    <property type="match status" value="1"/>
</dbReference>
<gene>
    <name evidence="10" type="ORF">ACFOWD_13145</name>
</gene>
<organism evidence="10 11">
    <name type="scientific">Polaribacter marinivivus</name>
    <dbReference type="NCBI Taxonomy" id="1524260"/>
    <lineage>
        <taxon>Bacteria</taxon>
        <taxon>Pseudomonadati</taxon>
        <taxon>Bacteroidota</taxon>
        <taxon>Flavobacteriia</taxon>
        <taxon>Flavobacteriales</taxon>
        <taxon>Flavobacteriaceae</taxon>
    </lineage>
</organism>
<feature type="transmembrane region" description="Helical" evidence="8">
    <location>
        <begin position="508"/>
        <end position="524"/>
    </location>
</feature>
<dbReference type="Proteomes" id="UP001595826">
    <property type="component" value="Unassembled WGS sequence"/>
</dbReference>
<evidence type="ECO:0000256" key="2">
    <source>
        <dbReference type="ARBA" id="ARBA00009261"/>
    </source>
</evidence>
<feature type="transmembrane region" description="Helical" evidence="8">
    <location>
        <begin position="52"/>
        <end position="72"/>
    </location>
</feature>
<dbReference type="PANTHER" id="PTHR30330">
    <property type="entry name" value="AGSS FAMILY TRANSPORTER, SODIUM-ALANINE"/>
    <property type="match status" value="1"/>
</dbReference>
<proteinExistence type="inferred from homology"/>
<feature type="transmembrane region" description="Helical" evidence="8">
    <location>
        <begin position="257"/>
        <end position="275"/>
    </location>
</feature>
<evidence type="ECO:0000256" key="5">
    <source>
        <dbReference type="ARBA" id="ARBA00022692"/>
    </source>
</evidence>
<dbReference type="Gene3D" id="1.20.1740.10">
    <property type="entry name" value="Amino acid/polyamine transporter I"/>
    <property type="match status" value="1"/>
</dbReference>
<feature type="chain" id="PRO_5046320497" evidence="9">
    <location>
        <begin position="20"/>
        <end position="556"/>
    </location>
</feature>
<evidence type="ECO:0000256" key="3">
    <source>
        <dbReference type="ARBA" id="ARBA00022448"/>
    </source>
</evidence>
<feature type="transmembrane region" description="Helical" evidence="8">
    <location>
        <begin position="213"/>
        <end position="237"/>
    </location>
</feature>
<protein>
    <submittedName>
        <fullName evidence="10">Alanine/glycine:cation symporter family protein</fullName>
    </submittedName>
</protein>
<comment type="caution">
    <text evidence="10">The sequence shown here is derived from an EMBL/GenBank/DDBJ whole genome shotgun (WGS) entry which is preliminary data.</text>
</comment>
<reference evidence="11" key="1">
    <citation type="journal article" date="2019" name="Int. J. Syst. Evol. Microbiol.">
        <title>The Global Catalogue of Microorganisms (GCM) 10K type strain sequencing project: providing services to taxonomists for standard genome sequencing and annotation.</title>
        <authorList>
            <consortium name="The Broad Institute Genomics Platform"/>
            <consortium name="The Broad Institute Genome Sequencing Center for Infectious Disease"/>
            <person name="Wu L."/>
            <person name="Ma J."/>
        </authorList>
    </citation>
    <scope>NUCLEOTIDE SEQUENCE [LARGE SCALE GENOMIC DNA]</scope>
    <source>
        <strain evidence="11">CECT 8655</strain>
    </source>
</reference>
<keyword evidence="7 8" id="KW-0472">Membrane</keyword>
<dbReference type="EMBL" id="JBHSCY010000003">
    <property type="protein sequence ID" value="MFC4269856.1"/>
    <property type="molecule type" value="Genomic_DNA"/>
</dbReference>
<feature type="signal peptide" evidence="9">
    <location>
        <begin position="1"/>
        <end position="19"/>
    </location>
</feature>
<evidence type="ECO:0000256" key="1">
    <source>
        <dbReference type="ARBA" id="ARBA00004651"/>
    </source>
</evidence>
<accession>A0ABV8RBK5</accession>
<feature type="transmembrane region" description="Helical" evidence="8">
    <location>
        <begin position="441"/>
        <end position="463"/>
    </location>
</feature>
<feature type="transmembrane region" description="Helical" evidence="8">
    <location>
        <begin position="316"/>
        <end position="339"/>
    </location>
</feature>
<evidence type="ECO:0000256" key="4">
    <source>
        <dbReference type="ARBA" id="ARBA00022475"/>
    </source>
</evidence>
<name>A0ABV8RBK5_9FLAO</name>
<comment type="similarity">
    <text evidence="2 8">Belongs to the alanine or glycine:cation symporter (AGCS) (TC 2.A.25) family.</text>
</comment>
<dbReference type="RefSeq" id="WP_377411339.1">
    <property type="nucleotide sequence ID" value="NZ_CP194417.1"/>
</dbReference>
<keyword evidence="3 8" id="KW-0813">Transport</keyword>
<evidence type="ECO:0000256" key="7">
    <source>
        <dbReference type="ARBA" id="ARBA00023136"/>
    </source>
</evidence>
<keyword evidence="9" id="KW-0732">Signal</keyword>
<feature type="transmembrane region" description="Helical" evidence="8">
    <location>
        <begin position="484"/>
        <end position="502"/>
    </location>
</feature>
<dbReference type="PRINTS" id="PR00175">
    <property type="entry name" value="NAALASMPORT"/>
</dbReference>
<keyword evidence="4 8" id="KW-1003">Cell membrane</keyword>
<feature type="transmembrane region" description="Helical" evidence="8">
    <location>
        <begin position="370"/>
        <end position="396"/>
    </location>
</feature>
<dbReference type="PANTHER" id="PTHR30330:SF3">
    <property type="entry name" value="TRANSCRIPTIONAL REGULATOR, LRP FAMILY"/>
    <property type="match status" value="1"/>
</dbReference>
<evidence type="ECO:0000256" key="8">
    <source>
        <dbReference type="RuleBase" id="RU363064"/>
    </source>
</evidence>